<dbReference type="OrthoDB" id="10047691at2759"/>
<keyword evidence="2" id="KW-1185">Reference proteome</keyword>
<dbReference type="AlphaFoldDB" id="A0A9X6RPI8"/>
<protein>
    <submittedName>
        <fullName evidence="1">Uncharacterized protein</fullName>
    </submittedName>
</protein>
<comment type="caution">
    <text evidence="1">The sequence shown here is derived from an EMBL/GenBank/DDBJ whole genome shotgun (WGS) entry which is preliminary data.</text>
</comment>
<dbReference type="Proteomes" id="UP000192578">
    <property type="component" value="Unassembled WGS sequence"/>
</dbReference>
<gene>
    <name evidence="1" type="ORF">BV898_19519</name>
</gene>
<proteinExistence type="predicted"/>
<accession>A0A9X6RPI8</accession>
<dbReference type="EMBL" id="MTYJ01000552">
    <property type="protein sequence ID" value="OWA55132.1"/>
    <property type="molecule type" value="Genomic_DNA"/>
</dbReference>
<sequence>MLFSTIIQLIVNTALTNCFNTKKMSEFVVLEAAMPMVKLIEDCKKLITLSKEAYVARLLPKKLLSACATRWNTNLDKVDFIGDIYADVECPA</sequence>
<organism evidence="1 2">
    <name type="scientific">Hypsibius exemplaris</name>
    <name type="common">Freshwater tardigrade</name>
    <dbReference type="NCBI Taxonomy" id="2072580"/>
    <lineage>
        <taxon>Eukaryota</taxon>
        <taxon>Metazoa</taxon>
        <taxon>Ecdysozoa</taxon>
        <taxon>Tardigrada</taxon>
        <taxon>Eutardigrada</taxon>
        <taxon>Parachela</taxon>
        <taxon>Hypsibioidea</taxon>
        <taxon>Hypsibiidae</taxon>
        <taxon>Hypsibius</taxon>
    </lineage>
</organism>
<evidence type="ECO:0000313" key="2">
    <source>
        <dbReference type="Proteomes" id="UP000192578"/>
    </source>
</evidence>
<evidence type="ECO:0000313" key="1">
    <source>
        <dbReference type="EMBL" id="OWA55132.1"/>
    </source>
</evidence>
<reference evidence="2" key="1">
    <citation type="submission" date="2017-01" db="EMBL/GenBank/DDBJ databases">
        <title>Comparative genomics of anhydrobiosis in the tardigrade Hypsibius dujardini.</title>
        <authorList>
            <person name="Yoshida Y."/>
            <person name="Koutsovoulos G."/>
            <person name="Laetsch D."/>
            <person name="Stevens L."/>
            <person name="Kumar S."/>
            <person name="Horikawa D."/>
            <person name="Ishino K."/>
            <person name="Komine S."/>
            <person name="Tomita M."/>
            <person name="Blaxter M."/>
            <person name="Arakawa K."/>
        </authorList>
    </citation>
    <scope>NUCLEOTIDE SEQUENCE [LARGE SCALE GENOMIC DNA]</scope>
    <source>
        <strain evidence="2">Z151</strain>
    </source>
</reference>
<name>A0A9X6RPI8_HYPEX</name>